<dbReference type="CDD" id="cd10536">
    <property type="entry name" value="SET_SMYD4"/>
    <property type="match status" value="1"/>
</dbReference>
<sequence>MKSSSCVVMGNEELRNGVSNGMDDLEEYLHRLCSEVTLWSTKEGFFSHFVEQISAHVSEQFLEKFGKMKDDDERFRKIWEVKPIHTLKVTSFFKQKSREVSEKRRNDGNKAFQDKKYQQALIAYSQAVMRAPHHDGDTYSLALANRSAVLYHLEQYRHCLTDIDLALKADYPPSLTYKVLDRRGQCLLKLRQYRAAFEAFKEAAQALSAADLNEKKLTVWEKDLAKKIDMCHGKEDENEEKSTSQSPSANLFCGPSRVLPNASSVVTLQESKDEGRYAVVNRRVPTGQVLMAERPYASVLMENKSGFHCTHCYLRLVAPVPCEWCCGVAFCSPKCRDLAVSSYHRWECRFLDLMIGSGVSLNVSLALRVAAQHDLLFFQKLQDRLSQPAVLPSTTSPHRPEDYLSFYHMAGLEEHRSGRDFFHRALIAAFLLKILQRAHYFGKWDDEGPPDKPLTEDEALLGRLLLRHLQVSQFNAHELHSPLVPLAPCNPHSQISGMTFMSGENNYVATKSVFLGLAVYPTVAFCNHSCFPAVARFFDGDKMVIVNLRPLSPGDAVAENYGPIFTHMPRQERQRKLLSRYWFRCRCEACEQDWPMYEMMPERRMLRCQTCGTALPVRTGNKSHVKCTQCGSSTNAVDACKALDKAQKVFDSAREHMDEGRREEAIRDFNRYVDTVSGLVVPPHKELHLAMQSLRHLVACRGTIVTAPAKK</sequence>
<dbReference type="InterPro" id="IPR011990">
    <property type="entry name" value="TPR-like_helical_dom_sf"/>
</dbReference>
<evidence type="ECO:0000256" key="1">
    <source>
        <dbReference type="ARBA" id="ARBA00022603"/>
    </source>
</evidence>
<gene>
    <name evidence="4" type="ORF">O3P69_010230</name>
</gene>
<dbReference type="SMART" id="SM00028">
    <property type="entry name" value="TPR"/>
    <property type="match status" value="3"/>
</dbReference>
<keyword evidence="1" id="KW-0489">Methyltransferase</keyword>
<reference evidence="4 5" key="1">
    <citation type="submission" date="2023-03" db="EMBL/GenBank/DDBJ databases">
        <title>High-quality genome of Scylla paramamosain provides insights in environmental adaptation.</title>
        <authorList>
            <person name="Zhang L."/>
        </authorList>
    </citation>
    <scope>NUCLEOTIDE SEQUENCE [LARGE SCALE GENOMIC DNA]</scope>
    <source>
        <strain evidence="4">LZ_2023a</strain>
        <tissue evidence="4">Muscle</tissue>
    </source>
</reference>
<evidence type="ECO:0000256" key="2">
    <source>
        <dbReference type="ARBA" id="ARBA00022679"/>
    </source>
</evidence>
<comment type="caution">
    <text evidence="4">The sequence shown here is derived from an EMBL/GenBank/DDBJ whole genome shotgun (WGS) entry which is preliminary data.</text>
</comment>
<dbReference type="AlphaFoldDB" id="A0AAW0TUY8"/>
<dbReference type="GO" id="GO:0005737">
    <property type="term" value="C:cytoplasm"/>
    <property type="evidence" value="ECO:0007669"/>
    <property type="project" value="TreeGrafter"/>
</dbReference>
<keyword evidence="2" id="KW-0808">Transferase</keyword>
<protein>
    <recommendedName>
        <fullName evidence="6">SET and MYND domain-containing protein 4</fullName>
    </recommendedName>
</protein>
<organism evidence="4 5">
    <name type="scientific">Scylla paramamosain</name>
    <name type="common">Mud crab</name>
    <dbReference type="NCBI Taxonomy" id="85552"/>
    <lineage>
        <taxon>Eukaryota</taxon>
        <taxon>Metazoa</taxon>
        <taxon>Ecdysozoa</taxon>
        <taxon>Arthropoda</taxon>
        <taxon>Crustacea</taxon>
        <taxon>Multicrustacea</taxon>
        <taxon>Malacostraca</taxon>
        <taxon>Eumalacostraca</taxon>
        <taxon>Eucarida</taxon>
        <taxon>Decapoda</taxon>
        <taxon>Pleocyemata</taxon>
        <taxon>Brachyura</taxon>
        <taxon>Eubrachyura</taxon>
        <taxon>Portunoidea</taxon>
        <taxon>Portunidae</taxon>
        <taxon>Portuninae</taxon>
        <taxon>Scylla</taxon>
    </lineage>
</organism>
<dbReference type="Gene3D" id="1.25.40.10">
    <property type="entry name" value="Tetratricopeptide repeat domain"/>
    <property type="match status" value="1"/>
</dbReference>
<dbReference type="PANTHER" id="PTHR46165">
    <property type="entry name" value="SET AND MYND DOMAIN-CONTAINING PROTEIN 4"/>
    <property type="match status" value="1"/>
</dbReference>
<dbReference type="Gene3D" id="1.10.220.160">
    <property type="match status" value="1"/>
</dbReference>
<dbReference type="GO" id="GO:0008168">
    <property type="term" value="F:methyltransferase activity"/>
    <property type="evidence" value="ECO:0007669"/>
    <property type="project" value="UniProtKB-KW"/>
</dbReference>
<dbReference type="Proteomes" id="UP001487740">
    <property type="component" value="Unassembled WGS sequence"/>
</dbReference>
<name>A0AAW0TUY8_SCYPA</name>
<accession>A0AAW0TUY8</accession>
<dbReference type="Gene3D" id="6.10.140.2220">
    <property type="match status" value="1"/>
</dbReference>
<evidence type="ECO:0008006" key="6">
    <source>
        <dbReference type="Google" id="ProtNLM"/>
    </source>
</evidence>
<evidence type="ECO:0000313" key="5">
    <source>
        <dbReference type="Proteomes" id="UP001487740"/>
    </source>
</evidence>
<dbReference type="InterPro" id="IPR019734">
    <property type="entry name" value="TPR_rpt"/>
</dbReference>
<keyword evidence="3" id="KW-0949">S-adenosyl-L-methionine</keyword>
<dbReference type="PANTHER" id="PTHR46165:SF5">
    <property type="entry name" value="RE32936P"/>
    <property type="match status" value="1"/>
</dbReference>
<dbReference type="EMBL" id="JARAKH010000025">
    <property type="protein sequence ID" value="KAK8390397.1"/>
    <property type="molecule type" value="Genomic_DNA"/>
</dbReference>
<evidence type="ECO:0000313" key="4">
    <source>
        <dbReference type="EMBL" id="KAK8390397.1"/>
    </source>
</evidence>
<proteinExistence type="predicted"/>
<dbReference type="Gene3D" id="2.170.270.10">
    <property type="entry name" value="SET domain"/>
    <property type="match status" value="1"/>
</dbReference>
<dbReference type="SUPFAM" id="SSF48452">
    <property type="entry name" value="TPR-like"/>
    <property type="match status" value="1"/>
</dbReference>
<evidence type="ECO:0000256" key="3">
    <source>
        <dbReference type="ARBA" id="ARBA00022691"/>
    </source>
</evidence>
<dbReference type="InterPro" id="IPR046341">
    <property type="entry name" value="SET_dom_sf"/>
</dbReference>
<keyword evidence="5" id="KW-1185">Reference proteome</keyword>
<dbReference type="InterPro" id="IPR044421">
    <property type="entry name" value="SMYD4_SET"/>
</dbReference>
<dbReference type="InterPro" id="IPR052097">
    <property type="entry name" value="SET-MYND_domain_protein"/>
</dbReference>
<dbReference type="GO" id="GO:0005634">
    <property type="term" value="C:nucleus"/>
    <property type="evidence" value="ECO:0007669"/>
    <property type="project" value="TreeGrafter"/>
</dbReference>
<dbReference type="SUPFAM" id="SSF82199">
    <property type="entry name" value="SET domain"/>
    <property type="match status" value="1"/>
</dbReference>
<dbReference type="SUPFAM" id="SSF144232">
    <property type="entry name" value="HIT/MYND zinc finger-like"/>
    <property type="match status" value="1"/>
</dbReference>
<dbReference type="GO" id="GO:0032259">
    <property type="term" value="P:methylation"/>
    <property type="evidence" value="ECO:0007669"/>
    <property type="project" value="UniProtKB-KW"/>
</dbReference>
<dbReference type="GO" id="GO:0042826">
    <property type="term" value="F:histone deacetylase binding"/>
    <property type="evidence" value="ECO:0007669"/>
    <property type="project" value="TreeGrafter"/>
</dbReference>